<dbReference type="PROSITE" id="PS00061">
    <property type="entry name" value="ADH_SHORT"/>
    <property type="match status" value="1"/>
</dbReference>
<dbReference type="Proteomes" id="UP000653305">
    <property type="component" value="Unassembled WGS sequence"/>
</dbReference>
<dbReference type="PRINTS" id="PR00081">
    <property type="entry name" value="GDHRDH"/>
</dbReference>
<dbReference type="FunFam" id="3.40.50.720:FF:000084">
    <property type="entry name" value="Short-chain dehydrogenase reductase"/>
    <property type="match status" value="1"/>
</dbReference>
<dbReference type="GO" id="GO:0016616">
    <property type="term" value="F:oxidoreductase activity, acting on the CH-OH group of donors, NAD or NADP as acceptor"/>
    <property type="evidence" value="ECO:0007669"/>
    <property type="project" value="UniProtKB-ARBA"/>
</dbReference>
<accession>A0A830BFF3</accession>
<keyword evidence="5" id="KW-1185">Reference proteome</keyword>
<reference evidence="4" key="1">
    <citation type="submission" date="2020-07" db="EMBL/GenBank/DDBJ databases">
        <title>Ethylene signaling mediates host invasion by parasitic plants.</title>
        <authorList>
            <person name="Yoshida S."/>
        </authorList>
    </citation>
    <scope>NUCLEOTIDE SEQUENCE</scope>
    <source>
        <strain evidence="4">Okayama</strain>
    </source>
</reference>
<comment type="caution">
    <text evidence="4">The sequence shown here is derived from an EMBL/GenBank/DDBJ whole genome shotgun (WGS) entry which is preliminary data.</text>
</comment>
<dbReference type="Pfam" id="PF13561">
    <property type="entry name" value="adh_short_C2"/>
    <property type="match status" value="1"/>
</dbReference>
<proteinExistence type="inferred from homology"/>
<evidence type="ECO:0000313" key="5">
    <source>
        <dbReference type="Proteomes" id="UP000653305"/>
    </source>
</evidence>
<evidence type="ECO:0000313" key="4">
    <source>
        <dbReference type="EMBL" id="GFP83999.1"/>
    </source>
</evidence>
<feature type="region of interest" description="Disordered" evidence="3">
    <location>
        <begin position="1"/>
        <end position="30"/>
    </location>
</feature>
<dbReference type="Gene3D" id="3.40.50.720">
    <property type="entry name" value="NAD(P)-binding Rossmann-like Domain"/>
    <property type="match status" value="1"/>
</dbReference>
<evidence type="ECO:0000256" key="1">
    <source>
        <dbReference type="ARBA" id="ARBA00006484"/>
    </source>
</evidence>
<dbReference type="PANTHER" id="PTHR48107">
    <property type="entry name" value="NADPH-DEPENDENT ALDEHYDE REDUCTASE-LIKE PROTEIN, CHLOROPLASTIC-RELATED"/>
    <property type="match status" value="1"/>
</dbReference>
<organism evidence="4 5">
    <name type="scientific">Phtheirospermum japonicum</name>
    <dbReference type="NCBI Taxonomy" id="374723"/>
    <lineage>
        <taxon>Eukaryota</taxon>
        <taxon>Viridiplantae</taxon>
        <taxon>Streptophyta</taxon>
        <taxon>Embryophyta</taxon>
        <taxon>Tracheophyta</taxon>
        <taxon>Spermatophyta</taxon>
        <taxon>Magnoliopsida</taxon>
        <taxon>eudicotyledons</taxon>
        <taxon>Gunneridae</taxon>
        <taxon>Pentapetalae</taxon>
        <taxon>asterids</taxon>
        <taxon>lamiids</taxon>
        <taxon>Lamiales</taxon>
        <taxon>Orobanchaceae</taxon>
        <taxon>Orobanchaceae incertae sedis</taxon>
        <taxon>Phtheirospermum</taxon>
    </lineage>
</organism>
<dbReference type="SUPFAM" id="SSF51735">
    <property type="entry name" value="NAD(P)-binding Rossmann-fold domains"/>
    <property type="match status" value="1"/>
</dbReference>
<dbReference type="InterPro" id="IPR002347">
    <property type="entry name" value="SDR_fam"/>
</dbReference>
<keyword evidence="2" id="KW-0560">Oxidoreductase</keyword>
<name>A0A830BFF3_9LAMI</name>
<dbReference type="OrthoDB" id="47007at2759"/>
<sequence length="314" mass="34087">MAAEEQKFPPQSQEEQPGKQHLMDPIPQSLNPDYKKANKLHGKVALVTGGDSGIGRAVCYIFAHEGATVAFTYVAGQEEKDAKDTLKKLQELKAPDAKDPIALPADVGFDENCKVLVDQVVSSYGRIDILVNNAAEQHMTGSVEDIDENRLERIFRTNIFSHFFLTRHALKHMKEGSSIINSTSVAAYCGSPALLDYCATKGAIVAFTRGLALQLVEKGIRVNAVAPGPVWTPLQVASMPEATVAKVGAETPMGRAAQPHEIAPSYVFLASDESSSYFTGQVLHPNGLFFSSLSHIVFGLITHTLDFDNYKISL</sequence>
<comment type="similarity">
    <text evidence="1">Belongs to the short-chain dehydrogenases/reductases (SDR) family.</text>
</comment>
<dbReference type="PANTHER" id="PTHR48107:SF16">
    <property type="entry name" value="NADPH-DEPENDENT ALDEHYDE REDUCTASE 1, CHLOROPLASTIC"/>
    <property type="match status" value="1"/>
</dbReference>
<evidence type="ECO:0000256" key="2">
    <source>
        <dbReference type="ARBA" id="ARBA00023002"/>
    </source>
</evidence>
<gene>
    <name evidence="4" type="ORF">PHJA_000543500</name>
</gene>
<protein>
    <submittedName>
        <fullName evidence="4">Glucose and ribitol dehydrogenase homolog 1</fullName>
    </submittedName>
</protein>
<dbReference type="InterPro" id="IPR036291">
    <property type="entry name" value="NAD(P)-bd_dom_sf"/>
</dbReference>
<dbReference type="PRINTS" id="PR00080">
    <property type="entry name" value="SDRFAMILY"/>
</dbReference>
<evidence type="ECO:0000256" key="3">
    <source>
        <dbReference type="SAM" id="MobiDB-lite"/>
    </source>
</evidence>
<dbReference type="EMBL" id="BMAC01000076">
    <property type="protein sequence ID" value="GFP83999.1"/>
    <property type="molecule type" value="Genomic_DNA"/>
</dbReference>
<dbReference type="AlphaFoldDB" id="A0A830BFF3"/>
<dbReference type="InterPro" id="IPR020904">
    <property type="entry name" value="Sc_DH/Rdtase_CS"/>
</dbReference>